<evidence type="ECO:0000256" key="6">
    <source>
        <dbReference type="ARBA" id="ARBA00023014"/>
    </source>
</evidence>
<feature type="region of interest" description="Disordered" evidence="9">
    <location>
        <begin position="40"/>
        <end position="70"/>
    </location>
</feature>
<keyword evidence="7" id="KW-0051">Antiviral defense</keyword>
<dbReference type="InterPro" id="IPR007197">
    <property type="entry name" value="rSAM"/>
</dbReference>
<evidence type="ECO:0000313" key="12">
    <source>
        <dbReference type="Proteomes" id="UP000288859"/>
    </source>
</evidence>
<dbReference type="GO" id="GO:0051539">
    <property type="term" value="F:4 iron, 4 sulfur cluster binding"/>
    <property type="evidence" value="ECO:0007669"/>
    <property type="project" value="UniProtKB-KW"/>
</dbReference>
<keyword evidence="4" id="KW-0479">Metal-binding</keyword>
<dbReference type="InterPro" id="IPR058240">
    <property type="entry name" value="rSAM_sf"/>
</dbReference>
<proteinExistence type="predicted"/>
<keyword evidence="5" id="KW-0408">Iron</keyword>
<evidence type="ECO:0000256" key="1">
    <source>
        <dbReference type="ARBA" id="ARBA00001966"/>
    </source>
</evidence>
<evidence type="ECO:0000259" key="10">
    <source>
        <dbReference type="PROSITE" id="PS51918"/>
    </source>
</evidence>
<keyword evidence="3" id="KW-0949">S-adenosyl-L-methionine</keyword>
<dbReference type="SFLD" id="SFLDF00318">
    <property type="entry name" value="Viperin"/>
    <property type="match status" value="1"/>
</dbReference>
<dbReference type="SUPFAM" id="SSF102114">
    <property type="entry name" value="Radical SAM enzymes"/>
    <property type="match status" value="1"/>
</dbReference>
<dbReference type="SFLD" id="SFLDG01067">
    <property type="entry name" value="SPASM/twitch_domain_containing"/>
    <property type="match status" value="1"/>
</dbReference>
<sequence length="426" mass="46996">MLLNSLVEEGFAPNNIAVGILLGVGLARLCINRQVSGAEQAPTNDEHLQNTPKNPSKASTKSPSLTSQEDNLVGSSKINARIPLSVNYHFSRKCNYKCGFCFHTELTSHVVKLGEAKAALRLLAEAGMKKINFAGGEPFLYKNMLGEMVDFCKQELHLESVSIVSNGSNITRKWLETHARNLDILAVSCDSFDEETNVAIGRGTGQHIPKIFKVSEWCREFGIMFKLNTVVCKPNVLEDMNEQVARLAPYRWKCFQVLLVAGENDSATTKRDARKFQITDAEFDEFCRRHGTQKAMVPESNRVMAKSYLILDEYLRFLDRTGQKPSGSILDVGVDNALKSVFWDTQSFEERGGVYAWNEDMVEKEKEEKMGEETKGEARQNAVMAQWQAEVSSTGVVGGGGCVSGSVAIDSGTGAGSVRDMEDLGI</sequence>
<dbReference type="InterPro" id="IPR051196">
    <property type="entry name" value="RSAD2/Viperin_antiviral"/>
</dbReference>
<keyword evidence="8" id="KW-0496">Mitochondrion</keyword>
<comment type="cofactor">
    <cofactor evidence="1">
        <name>[4Fe-4S] cluster</name>
        <dbReference type="ChEBI" id="CHEBI:49883"/>
    </cofactor>
</comment>
<keyword evidence="6" id="KW-0411">Iron-sulfur</keyword>
<dbReference type="InterPro" id="IPR006638">
    <property type="entry name" value="Elp3/MiaA/NifB-like_rSAM"/>
</dbReference>
<keyword evidence="2" id="KW-0004">4Fe-4S</keyword>
<dbReference type="NCBIfam" id="NF038283">
    <property type="entry name" value="viperin_w_prok"/>
    <property type="match status" value="1"/>
</dbReference>
<dbReference type="AlphaFoldDB" id="A0A438NAK3"/>
<dbReference type="SFLD" id="SFLDG01088">
    <property type="entry name" value="antiviral_proteins"/>
    <property type="match status" value="1"/>
</dbReference>
<dbReference type="GO" id="GO:0003824">
    <property type="term" value="F:catalytic activity"/>
    <property type="evidence" value="ECO:0007669"/>
    <property type="project" value="InterPro"/>
</dbReference>
<evidence type="ECO:0000313" key="11">
    <source>
        <dbReference type="EMBL" id="RVX72793.1"/>
    </source>
</evidence>
<dbReference type="GO" id="GO:0051607">
    <property type="term" value="P:defense response to virus"/>
    <property type="evidence" value="ECO:0007669"/>
    <property type="project" value="UniProtKB-KW"/>
</dbReference>
<reference evidence="11 12" key="1">
    <citation type="submission" date="2017-03" db="EMBL/GenBank/DDBJ databases">
        <title>Genomes of endolithic fungi from Antarctica.</title>
        <authorList>
            <person name="Coleine C."/>
            <person name="Masonjones S."/>
            <person name="Stajich J.E."/>
        </authorList>
    </citation>
    <scope>NUCLEOTIDE SEQUENCE [LARGE SCALE GENOMIC DNA]</scope>
    <source>
        <strain evidence="11 12">CCFEE 6314</strain>
    </source>
</reference>
<evidence type="ECO:0000256" key="8">
    <source>
        <dbReference type="ARBA" id="ARBA00023128"/>
    </source>
</evidence>
<gene>
    <name evidence="11" type="ORF">B0A52_03146</name>
</gene>
<feature type="domain" description="Radical SAM core" evidence="10">
    <location>
        <begin position="80"/>
        <end position="293"/>
    </location>
</feature>
<evidence type="ECO:0000256" key="9">
    <source>
        <dbReference type="SAM" id="MobiDB-lite"/>
    </source>
</evidence>
<dbReference type="GO" id="GO:0046872">
    <property type="term" value="F:metal ion binding"/>
    <property type="evidence" value="ECO:0007669"/>
    <property type="project" value="UniProtKB-KW"/>
</dbReference>
<evidence type="ECO:0000256" key="7">
    <source>
        <dbReference type="ARBA" id="ARBA00023118"/>
    </source>
</evidence>
<dbReference type="CDD" id="cd01335">
    <property type="entry name" value="Radical_SAM"/>
    <property type="match status" value="1"/>
</dbReference>
<dbReference type="Proteomes" id="UP000288859">
    <property type="component" value="Unassembled WGS sequence"/>
</dbReference>
<evidence type="ECO:0000256" key="3">
    <source>
        <dbReference type="ARBA" id="ARBA00022691"/>
    </source>
</evidence>
<evidence type="ECO:0000256" key="4">
    <source>
        <dbReference type="ARBA" id="ARBA00022723"/>
    </source>
</evidence>
<dbReference type="InterPro" id="IPR013785">
    <property type="entry name" value="Aldolase_TIM"/>
</dbReference>
<dbReference type="PROSITE" id="PS51918">
    <property type="entry name" value="RADICAL_SAM"/>
    <property type="match status" value="1"/>
</dbReference>
<evidence type="ECO:0000256" key="2">
    <source>
        <dbReference type="ARBA" id="ARBA00022485"/>
    </source>
</evidence>
<dbReference type="PANTHER" id="PTHR21339">
    <property type="entry name" value="RADICAL S-ADENOSYL METHIONINE DOMAIN-CONTAINING PROTEIN 2"/>
    <property type="match status" value="1"/>
</dbReference>
<protein>
    <recommendedName>
        <fullName evidence="10">Radical SAM core domain-containing protein</fullName>
    </recommendedName>
</protein>
<dbReference type="PANTHER" id="PTHR21339:SF0">
    <property type="entry name" value="S-ADENOSYLMETHIONINE-DEPENDENT NUCLEOTIDE DEHYDRATASE RSAD2"/>
    <property type="match status" value="1"/>
</dbReference>
<dbReference type="SFLD" id="SFLDS00029">
    <property type="entry name" value="Radical_SAM"/>
    <property type="match status" value="1"/>
</dbReference>
<dbReference type="SMART" id="SM00729">
    <property type="entry name" value="Elp3"/>
    <property type="match status" value="1"/>
</dbReference>
<organism evidence="11 12">
    <name type="scientific">Exophiala mesophila</name>
    <name type="common">Black yeast-like fungus</name>
    <dbReference type="NCBI Taxonomy" id="212818"/>
    <lineage>
        <taxon>Eukaryota</taxon>
        <taxon>Fungi</taxon>
        <taxon>Dikarya</taxon>
        <taxon>Ascomycota</taxon>
        <taxon>Pezizomycotina</taxon>
        <taxon>Eurotiomycetes</taxon>
        <taxon>Chaetothyriomycetidae</taxon>
        <taxon>Chaetothyriales</taxon>
        <taxon>Herpotrichiellaceae</taxon>
        <taxon>Exophiala</taxon>
    </lineage>
</organism>
<name>A0A438NAK3_EXOME</name>
<dbReference type="Gene3D" id="3.20.20.70">
    <property type="entry name" value="Aldolase class I"/>
    <property type="match status" value="1"/>
</dbReference>
<accession>A0A438NAK3</accession>
<dbReference type="EMBL" id="NAJM01000010">
    <property type="protein sequence ID" value="RVX72793.1"/>
    <property type="molecule type" value="Genomic_DNA"/>
</dbReference>
<dbReference type="OrthoDB" id="549750at2759"/>
<comment type="caution">
    <text evidence="11">The sequence shown here is derived from an EMBL/GenBank/DDBJ whole genome shotgun (WGS) entry which is preliminary data.</text>
</comment>
<dbReference type="Pfam" id="PF04055">
    <property type="entry name" value="Radical_SAM"/>
    <property type="match status" value="1"/>
</dbReference>
<evidence type="ECO:0000256" key="5">
    <source>
        <dbReference type="ARBA" id="ARBA00023004"/>
    </source>
</evidence>